<evidence type="ECO:0000256" key="4">
    <source>
        <dbReference type="ARBA" id="ARBA00023175"/>
    </source>
</evidence>
<evidence type="ECO:0000256" key="6">
    <source>
        <dbReference type="PROSITE-ProRule" id="PRU00782"/>
    </source>
</evidence>
<evidence type="ECO:0000256" key="5">
    <source>
        <dbReference type="ARBA" id="ARBA00023203"/>
    </source>
</evidence>
<name>A0ABN9V189_9DINO</name>
<evidence type="ECO:0000313" key="8">
    <source>
        <dbReference type="EMBL" id="CAK0865370.1"/>
    </source>
</evidence>
<evidence type="ECO:0000259" key="7">
    <source>
        <dbReference type="PROSITE" id="PS51456"/>
    </source>
</evidence>
<comment type="caution">
    <text evidence="6">Lacks conserved residue(s) required for the propagation of feature annotation.</text>
</comment>
<evidence type="ECO:0000256" key="3">
    <source>
        <dbReference type="ARBA" id="ARBA00023123"/>
    </source>
</evidence>
<evidence type="ECO:0000313" key="9">
    <source>
        <dbReference type="Proteomes" id="UP001189429"/>
    </source>
</evidence>
<dbReference type="Proteomes" id="UP001189429">
    <property type="component" value="Unassembled WGS sequence"/>
</dbReference>
<keyword evidence="2" id="KW-0067">ATP-binding</keyword>
<evidence type="ECO:0000256" key="1">
    <source>
        <dbReference type="ARBA" id="ARBA00022741"/>
    </source>
</evidence>
<protein>
    <recommendedName>
        <fullName evidence="7">Myosin motor domain-containing protein</fullName>
    </recommendedName>
</protein>
<proteinExistence type="inferred from homology"/>
<feature type="region of interest" description="Actin-binding" evidence="6">
    <location>
        <begin position="55"/>
        <end position="77"/>
    </location>
</feature>
<dbReference type="InterPro" id="IPR036961">
    <property type="entry name" value="Kinesin_motor_dom_sf"/>
</dbReference>
<feature type="non-terminal residue" evidence="8">
    <location>
        <position position="1"/>
    </location>
</feature>
<dbReference type="InterPro" id="IPR027417">
    <property type="entry name" value="P-loop_NTPase"/>
</dbReference>
<gene>
    <name evidence="8" type="ORF">PCOR1329_LOCUS52916</name>
</gene>
<sequence>DNLSSDIIECMGTSSSEFIVNLFKHDVKYAEVLNKEESTKKKKKYSVSSEFKDQLVSLMDIVDLTDPHFIRCIKPNPQNEQDSYDRKSVTEQLRYGGVLQVVQVSRAGYPVRINHQECWDDYKIIAQPATVRSRRDSAGRAWRHQEHESHLNPTPHWKWFEVAREAPASWKAVINRATAAYGHWSKDQLKLTLWRQKIYDVEDDLARFYVPLDCYSEEQQWDHYGRDFAGQPA</sequence>
<dbReference type="Gene3D" id="1.20.58.530">
    <property type="match status" value="1"/>
</dbReference>
<dbReference type="Pfam" id="PF00063">
    <property type="entry name" value="Myosin_head"/>
    <property type="match status" value="1"/>
</dbReference>
<dbReference type="EMBL" id="CAUYUJ010016445">
    <property type="protein sequence ID" value="CAK0865370.1"/>
    <property type="molecule type" value="Genomic_DNA"/>
</dbReference>
<organism evidence="8 9">
    <name type="scientific">Prorocentrum cordatum</name>
    <dbReference type="NCBI Taxonomy" id="2364126"/>
    <lineage>
        <taxon>Eukaryota</taxon>
        <taxon>Sar</taxon>
        <taxon>Alveolata</taxon>
        <taxon>Dinophyceae</taxon>
        <taxon>Prorocentrales</taxon>
        <taxon>Prorocentraceae</taxon>
        <taxon>Prorocentrum</taxon>
    </lineage>
</organism>
<keyword evidence="1" id="KW-0547">Nucleotide-binding</keyword>
<evidence type="ECO:0000256" key="2">
    <source>
        <dbReference type="ARBA" id="ARBA00022840"/>
    </source>
</evidence>
<feature type="domain" description="Myosin motor" evidence="7">
    <location>
        <begin position="1"/>
        <end position="206"/>
    </location>
</feature>
<dbReference type="Gene3D" id="3.40.850.10">
    <property type="entry name" value="Kinesin motor domain"/>
    <property type="match status" value="1"/>
</dbReference>
<dbReference type="PANTHER" id="PTHR13140:SF706">
    <property type="entry name" value="DILUTE CLASS UNCONVENTIONAL MYOSIN, ISOFORM C"/>
    <property type="match status" value="1"/>
</dbReference>
<dbReference type="Gene3D" id="1.20.120.720">
    <property type="entry name" value="Myosin VI head, motor domain, U50 subdomain"/>
    <property type="match status" value="1"/>
</dbReference>
<dbReference type="PROSITE" id="PS51456">
    <property type="entry name" value="MYOSIN_MOTOR"/>
    <property type="match status" value="1"/>
</dbReference>
<keyword evidence="3 6" id="KW-0518">Myosin</keyword>
<comment type="caution">
    <text evidence="8">The sequence shown here is derived from an EMBL/GenBank/DDBJ whole genome shotgun (WGS) entry which is preliminary data.</text>
</comment>
<comment type="similarity">
    <text evidence="6">Belongs to the TRAFAC class myosin-kinesin ATPase superfamily. Myosin family.</text>
</comment>
<dbReference type="InterPro" id="IPR001609">
    <property type="entry name" value="Myosin_head_motor_dom-like"/>
</dbReference>
<accession>A0ABN9V189</accession>
<reference evidence="8" key="1">
    <citation type="submission" date="2023-10" db="EMBL/GenBank/DDBJ databases">
        <authorList>
            <person name="Chen Y."/>
            <person name="Shah S."/>
            <person name="Dougan E. K."/>
            <person name="Thang M."/>
            <person name="Chan C."/>
        </authorList>
    </citation>
    <scope>NUCLEOTIDE SEQUENCE [LARGE SCALE GENOMIC DNA]</scope>
</reference>
<keyword evidence="9" id="KW-1185">Reference proteome</keyword>
<dbReference type="PANTHER" id="PTHR13140">
    <property type="entry name" value="MYOSIN"/>
    <property type="match status" value="1"/>
</dbReference>
<dbReference type="SUPFAM" id="SSF52540">
    <property type="entry name" value="P-loop containing nucleoside triphosphate hydrolases"/>
    <property type="match status" value="1"/>
</dbReference>
<keyword evidence="4" id="KW-0505">Motor protein</keyword>
<keyword evidence="5 6" id="KW-0009">Actin-binding</keyword>